<dbReference type="GO" id="GO:0006260">
    <property type="term" value="P:DNA replication"/>
    <property type="evidence" value="ECO:0007669"/>
    <property type="project" value="UniProtKB-UniRule"/>
</dbReference>
<dbReference type="EMBL" id="NGMM01000002">
    <property type="protein sequence ID" value="OTP17194.1"/>
    <property type="molecule type" value="Genomic_DNA"/>
</dbReference>
<reference evidence="15" key="1">
    <citation type="submission" date="2017-05" db="EMBL/GenBank/DDBJ databases">
        <title>The Genome Sequence of Enterococcus sp. 9E7_DIV0242.</title>
        <authorList>
            <consortium name="The Broad Institute Genomics Platform"/>
            <consortium name="The Broad Institute Genomic Center for Infectious Diseases"/>
            <person name="Earl A."/>
            <person name="Manson A."/>
            <person name="Schwartman J."/>
            <person name="Gilmore M."/>
            <person name="Abouelleil A."/>
            <person name="Cao P."/>
            <person name="Chapman S."/>
            <person name="Cusick C."/>
            <person name="Shea T."/>
            <person name="Young S."/>
            <person name="Neafsey D."/>
            <person name="Nusbaum C."/>
            <person name="Birren B."/>
        </authorList>
    </citation>
    <scope>NUCLEOTIDE SEQUENCE [LARGE SCALE GENOMIC DNA]</scope>
    <source>
        <strain evidence="15">9E7_DIV0242</strain>
    </source>
</reference>
<evidence type="ECO:0000256" key="7">
    <source>
        <dbReference type="ARBA" id="ARBA00022763"/>
    </source>
</evidence>
<dbReference type="RefSeq" id="WP_086348447.1">
    <property type="nucleotide sequence ID" value="NZ_CP147247.1"/>
</dbReference>
<organism evidence="15">
    <name type="scientific">Candidatus Enterococcus clewellii</name>
    <dbReference type="NCBI Taxonomy" id="1834193"/>
    <lineage>
        <taxon>Bacteria</taxon>
        <taxon>Bacillati</taxon>
        <taxon>Bacillota</taxon>
        <taxon>Bacilli</taxon>
        <taxon>Lactobacillales</taxon>
        <taxon>Enterococcaceae</taxon>
        <taxon>Enterococcus</taxon>
    </lineage>
</organism>
<evidence type="ECO:0000256" key="13">
    <source>
        <dbReference type="RuleBase" id="RU000578"/>
    </source>
</evidence>
<reference evidence="16" key="3">
    <citation type="submission" date="2024-03" db="EMBL/GenBank/DDBJ databases">
        <title>The Genome Sequence of Enterococcus sp. DIV0242b.</title>
        <authorList>
            <consortium name="The Broad Institute Genomics Platform"/>
            <consortium name="The Broad Institute Microbial Omics Core"/>
            <consortium name="The Broad Institute Genomic Center for Infectious Diseases"/>
            <person name="Earl A."/>
            <person name="Manson A."/>
            <person name="Gilmore M."/>
            <person name="Schwartman J."/>
            <person name="Shea T."/>
            <person name="Abouelleil A."/>
            <person name="Cao P."/>
            <person name="Chapman S."/>
            <person name="Cusick C."/>
            <person name="Young S."/>
            <person name="Neafsey D."/>
            <person name="Nusbaum C."/>
            <person name="Birren B."/>
        </authorList>
    </citation>
    <scope>NUCLEOTIDE SEQUENCE</scope>
    <source>
        <strain evidence="16">9E7_DIV0242</strain>
    </source>
</reference>
<dbReference type="Gene3D" id="1.20.1050.90">
    <property type="entry name" value="RecF/RecN/SMC, N-terminal domain"/>
    <property type="match status" value="1"/>
</dbReference>
<keyword evidence="4 12" id="KW-0963">Cytoplasm</keyword>
<evidence type="ECO:0000256" key="10">
    <source>
        <dbReference type="ARBA" id="ARBA00023204"/>
    </source>
</evidence>
<accession>A0A242K7P8</accession>
<dbReference type="Pfam" id="PF02463">
    <property type="entry name" value="SMC_N"/>
    <property type="match status" value="1"/>
</dbReference>
<evidence type="ECO:0000256" key="12">
    <source>
        <dbReference type="HAMAP-Rule" id="MF_00365"/>
    </source>
</evidence>
<dbReference type="NCBIfam" id="TIGR00611">
    <property type="entry name" value="recf"/>
    <property type="match status" value="1"/>
</dbReference>
<evidence type="ECO:0000256" key="1">
    <source>
        <dbReference type="ARBA" id="ARBA00004496"/>
    </source>
</evidence>
<dbReference type="GO" id="GO:0006302">
    <property type="term" value="P:double-strand break repair"/>
    <property type="evidence" value="ECO:0007669"/>
    <property type="project" value="TreeGrafter"/>
</dbReference>
<keyword evidence="6 12" id="KW-0547">Nucleotide-binding</keyword>
<dbReference type="AlphaFoldDB" id="A0A242K7P8"/>
<reference evidence="16" key="2">
    <citation type="submission" date="2017-05" db="EMBL/GenBank/DDBJ databases">
        <authorList>
            <consortium name="The Broad Institute Genomics Platform"/>
            <consortium name="The Broad Institute Genomic Center for Infectious Diseases"/>
            <person name="Earl A."/>
            <person name="Manson A."/>
            <person name="Schwartman J."/>
            <person name="Gilmore M."/>
            <person name="Abouelleil A."/>
            <person name="Cao P."/>
            <person name="Chapman S."/>
            <person name="Cusick C."/>
            <person name="Shea T."/>
            <person name="Young S."/>
            <person name="Neafsey D."/>
            <person name="Nusbaum C."/>
            <person name="Birren B."/>
        </authorList>
    </citation>
    <scope>NUCLEOTIDE SEQUENCE</scope>
    <source>
        <strain evidence="16">9E7_DIV0242</strain>
    </source>
</reference>
<dbReference type="FunFam" id="1.20.1050.90:FF:000002">
    <property type="entry name" value="DNA replication and repair protein RecF"/>
    <property type="match status" value="1"/>
</dbReference>
<keyword evidence="10 12" id="KW-0234">DNA repair</keyword>
<evidence type="ECO:0000313" key="16">
    <source>
        <dbReference type="EMBL" id="WYJ90800.1"/>
    </source>
</evidence>
<keyword evidence="8 12" id="KW-0067">ATP-binding</keyword>
<feature type="binding site" evidence="12">
    <location>
        <begin position="30"/>
        <end position="37"/>
    </location>
    <ligand>
        <name>ATP</name>
        <dbReference type="ChEBI" id="CHEBI:30616"/>
    </ligand>
</feature>
<dbReference type="GO" id="GO:0005737">
    <property type="term" value="C:cytoplasm"/>
    <property type="evidence" value="ECO:0007669"/>
    <property type="project" value="UniProtKB-SubCell"/>
</dbReference>
<dbReference type="PANTHER" id="PTHR32182:SF0">
    <property type="entry name" value="DNA REPLICATION AND REPAIR PROTEIN RECF"/>
    <property type="match status" value="1"/>
</dbReference>
<dbReference type="InterPro" id="IPR003395">
    <property type="entry name" value="RecF/RecN/SMC_N"/>
</dbReference>
<evidence type="ECO:0000256" key="9">
    <source>
        <dbReference type="ARBA" id="ARBA00023125"/>
    </source>
</evidence>
<proteinExistence type="inferred from homology"/>
<evidence type="ECO:0000256" key="3">
    <source>
        <dbReference type="ARBA" id="ARBA00020170"/>
    </source>
</evidence>
<dbReference type="PROSITE" id="PS00617">
    <property type="entry name" value="RECF_1"/>
    <property type="match status" value="1"/>
</dbReference>
<evidence type="ECO:0000256" key="2">
    <source>
        <dbReference type="ARBA" id="ARBA00008016"/>
    </source>
</evidence>
<dbReference type="GO" id="GO:0000731">
    <property type="term" value="P:DNA synthesis involved in DNA repair"/>
    <property type="evidence" value="ECO:0007669"/>
    <property type="project" value="TreeGrafter"/>
</dbReference>
<comment type="subcellular location">
    <subcellularLocation>
        <location evidence="1 12 13">Cytoplasm</location>
    </subcellularLocation>
</comment>
<comment type="similarity">
    <text evidence="2 12 13">Belongs to the RecF family.</text>
</comment>
<keyword evidence="7 12" id="KW-0227">DNA damage</keyword>
<name>A0A242K7P8_9ENTE</name>
<keyword evidence="17" id="KW-1185">Reference proteome</keyword>
<dbReference type="InterPro" id="IPR042174">
    <property type="entry name" value="RecF_2"/>
</dbReference>
<dbReference type="Proteomes" id="UP000195141">
    <property type="component" value="Chromosome"/>
</dbReference>
<evidence type="ECO:0000256" key="4">
    <source>
        <dbReference type="ARBA" id="ARBA00022490"/>
    </source>
</evidence>
<evidence type="ECO:0000313" key="17">
    <source>
        <dbReference type="Proteomes" id="UP000195141"/>
    </source>
</evidence>
<dbReference type="HAMAP" id="MF_00365">
    <property type="entry name" value="RecF"/>
    <property type="match status" value="1"/>
</dbReference>
<gene>
    <name evidence="12" type="primary">recF</name>
    <name evidence="15" type="ORF">A5888_001332</name>
    <name evidence="16" type="ORF">A5888_002568</name>
</gene>
<evidence type="ECO:0000256" key="6">
    <source>
        <dbReference type="ARBA" id="ARBA00022741"/>
    </source>
</evidence>
<evidence type="ECO:0000259" key="14">
    <source>
        <dbReference type="Pfam" id="PF02463"/>
    </source>
</evidence>
<evidence type="ECO:0000256" key="5">
    <source>
        <dbReference type="ARBA" id="ARBA00022705"/>
    </source>
</evidence>
<dbReference type="OrthoDB" id="9803889at2"/>
<evidence type="ECO:0000256" key="11">
    <source>
        <dbReference type="ARBA" id="ARBA00023236"/>
    </source>
</evidence>
<keyword evidence="5 12" id="KW-0235">DNA replication</keyword>
<dbReference type="GO" id="GO:0005524">
    <property type="term" value="F:ATP binding"/>
    <property type="evidence" value="ECO:0007669"/>
    <property type="project" value="UniProtKB-UniRule"/>
</dbReference>
<dbReference type="EMBL" id="CP147247">
    <property type="protein sequence ID" value="WYJ90800.1"/>
    <property type="molecule type" value="Genomic_DNA"/>
</dbReference>
<keyword evidence="11 12" id="KW-0742">SOS response</keyword>
<dbReference type="InterPro" id="IPR001238">
    <property type="entry name" value="DNA-binding_RecF"/>
</dbReference>
<dbReference type="SUPFAM" id="SSF52540">
    <property type="entry name" value="P-loop containing nucleoside triphosphate hydrolases"/>
    <property type="match status" value="1"/>
</dbReference>
<dbReference type="GO" id="GO:0009432">
    <property type="term" value="P:SOS response"/>
    <property type="evidence" value="ECO:0007669"/>
    <property type="project" value="UniProtKB-UniRule"/>
</dbReference>
<feature type="domain" description="RecF/RecN/SMC N-terminal" evidence="14">
    <location>
        <begin position="3"/>
        <end position="367"/>
    </location>
</feature>
<evidence type="ECO:0000256" key="8">
    <source>
        <dbReference type="ARBA" id="ARBA00022840"/>
    </source>
</evidence>
<keyword evidence="9 12" id="KW-0238">DNA-binding</keyword>
<dbReference type="InterPro" id="IPR027417">
    <property type="entry name" value="P-loop_NTPase"/>
</dbReference>
<dbReference type="PANTHER" id="PTHR32182">
    <property type="entry name" value="DNA REPLICATION AND REPAIR PROTEIN RECF"/>
    <property type="match status" value="1"/>
</dbReference>
<dbReference type="PROSITE" id="PS00618">
    <property type="entry name" value="RECF_2"/>
    <property type="match status" value="1"/>
</dbReference>
<dbReference type="CDD" id="cd03242">
    <property type="entry name" value="ABC_RecF"/>
    <property type="match status" value="1"/>
</dbReference>
<sequence>MRLNSISLKHYRNYKDASLEFPKSLTIFLGENAQGKTNMLESIYVLAMTRSHRTSNEKELIGFEHDTAKIEGSVEKNAGTVPLEIIISSKGRKTKVNHIEQKRLSSYIGQLNVILFAPEDLSLVKGSPQLRRKFIDMELGQVNPIYLYDLVQYQSVLKQRNQYLKQLADKRQTDTVYLDILTEQLAEFGGKVLFARLVFIKKLERWANELHKRISHGREELSIEYASSVALSEEDNTVEALQKTILQQLQSNRKRELFKATTFLGPHRDDLIFNVNDQNVQTYGSQGQQRTTALSVKLAEIDLMYAETGEYPVLLLDDVMSELDDERQLHLLEAIEGKVQTFITTTTLNHLTNKITVEPDIFHVRQGEIARESSND</sequence>
<comment type="function">
    <text evidence="12 13">The RecF protein is involved in DNA metabolism; it is required for DNA replication and normal SOS inducibility. RecF binds preferentially to single-stranded, linear DNA. It also seems to bind ATP.</text>
</comment>
<dbReference type="Gene3D" id="3.40.50.300">
    <property type="entry name" value="P-loop containing nucleotide triphosphate hydrolases"/>
    <property type="match status" value="1"/>
</dbReference>
<evidence type="ECO:0000313" key="15">
    <source>
        <dbReference type="EMBL" id="OTP17194.1"/>
    </source>
</evidence>
<protein>
    <recommendedName>
        <fullName evidence="3 12">DNA replication and repair protein RecF</fullName>
    </recommendedName>
</protein>
<dbReference type="GO" id="GO:0003697">
    <property type="term" value="F:single-stranded DNA binding"/>
    <property type="evidence" value="ECO:0007669"/>
    <property type="project" value="UniProtKB-UniRule"/>
</dbReference>
<dbReference type="InterPro" id="IPR018078">
    <property type="entry name" value="DNA-binding_RecF_CS"/>
</dbReference>